<dbReference type="EMBL" id="FBYC01000004">
    <property type="protein sequence ID" value="CUX80051.1"/>
    <property type="molecule type" value="Genomic_DNA"/>
</dbReference>
<dbReference type="InterPro" id="IPR047794">
    <property type="entry name" value="C45_proenzyme-like"/>
</dbReference>
<dbReference type="OrthoDB" id="6793339at2"/>
<protein>
    <submittedName>
        <fullName evidence="2">Acyl-coenzyme A:6-aminopenicillanic acid acyl-transferase</fullName>
    </submittedName>
    <submittedName>
        <fullName evidence="3">Isopenicillin-N N-acyltransferase</fullName>
        <ecNumber evidence="3">2.3.1.164</ecNumber>
    </submittedName>
</protein>
<dbReference type="PANTHER" id="PTHR34180">
    <property type="entry name" value="PEPTIDASE C45"/>
    <property type="match status" value="1"/>
</dbReference>
<dbReference type="PATRIC" id="fig|1666912.4.peg.2526"/>
<dbReference type="Proteomes" id="UP000182045">
    <property type="component" value="Unassembled WGS sequence"/>
</dbReference>
<dbReference type="EC" id="2.3.1.164" evidence="3"/>
<sequence>MSEASVVELGWVRATGTPYEIGAALGHAGRVAVHQRLRPLDYWQAVTDELHLPIVTRLAARTQALFPEIHAELQGLADGLELPFLQVMAWNCRGDLMSNVPDGCTTVQLPGPTAVLAHNEDGLRELHGSCFIAEVTDTNGHGFLASCYPGSLPGHTFAVTRSGIAQAVNNLRLRNVRPEIPRMVLGRAALACMTITEALDLLARENECGGFHFTLAQAGNTGLHSVEFGGGAFSHKIIETASGHANHALHMNLPQTQMITASSRDRQMRVRELLEMGVSDALRILRDTGGAGLPIHRTSSDDPDKENTLASAIISVNNTGVSWKFYDQSSPEPIYTGEFIAS</sequence>
<accession>A0A0P7WQC7</accession>
<dbReference type="InterPro" id="IPR047801">
    <property type="entry name" value="Peptidase_C45"/>
</dbReference>
<dbReference type="NCBIfam" id="NF040521">
    <property type="entry name" value="C45_proenzyme"/>
    <property type="match status" value="1"/>
</dbReference>
<keyword evidence="5" id="KW-1185">Reference proteome</keyword>
<dbReference type="Gene3D" id="3.60.60.10">
    <property type="entry name" value="Penicillin V Acylase, Chain A"/>
    <property type="match status" value="1"/>
</dbReference>
<keyword evidence="3" id="KW-0012">Acyltransferase</keyword>
<evidence type="ECO:0000259" key="1">
    <source>
        <dbReference type="Pfam" id="PF03417"/>
    </source>
</evidence>
<evidence type="ECO:0000313" key="4">
    <source>
        <dbReference type="Proteomes" id="UP000050413"/>
    </source>
</evidence>
<dbReference type="STRING" id="1666912.Ga0058931_0756"/>
<feature type="domain" description="Peptidase C45 hydrolase" evidence="1">
    <location>
        <begin position="114"/>
        <end position="322"/>
    </location>
</feature>
<organism evidence="3 4">
    <name type="scientific">Roseibaca calidilacus</name>
    <dbReference type="NCBI Taxonomy" id="1666912"/>
    <lineage>
        <taxon>Bacteria</taxon>
        <taxon>Pseudomonadati</taxon>
        <taxon>Pseudomonadota</taxon>
        <taxon>Alphaproteobacteria</taxon>
        <taxon>Rhodobacterales</taxon>
        <taxon>Paracoccaceae</taxon>
        <taxon>Roseinatronobacter</taxon>
    </lineage>
</organism>
<dbReference type="RefSeq" id="WP_072245025.1">
    <property type="nucleotide sequence ID" value="NZ_FBYC01000004.1"/>
</dbReference>
<dbReference type="Proteomes" id="UP000050413">
    <property type="component" value="Unassembled WGS sequence"/>
</dbReference>
<dbReference type="EMBL" id="LJSG01000001">
    <property type="protein sequence ID" value="KPP96347.1"/>
    <property type="molecule type" value="Genomic_DNA"/>
</dbReference>
<dbReference type="AlphaFoldDB" id="A0A0P7WQC7"/>
<reference evidence="3 4" key="1">
    <citation type="submission" date="2015-09" db="EMBL/GenBank/DDBJ databases">
        <title>Identification and resolution of microdiversity through metagenomic sequencing of parallel consortia.</title>
        <authorList>
            <person name="Nelson W.C."/>
            <person name="Romine M.F."/>
            <person name="Lindemann S.R."/>
        </authorList>
    </citation>
    <scope>NUCLEOTIDE SEQUENCE [LARGE SCALE GENOMIC DNA]</scope>
    <source>
        <strain evidence="3">HL-91</strain>
    </source>
</reference>
<evidence type="ECO:0000313" key="3">
    <source>
        <dbReference type="EMBL" id="KPP96347.1"/>
    </source>
</evidence>
<evidence type="ECO:0000313" key="2">
    <source>
        <dbReference type="EMBL" id="CUX80051.1"/>
    </source>
</evidence>
<keyword evidence="3" id="KW-0808">Transferase</keyword>
<dbReference type="GO" id="GO:0050640">
    <property type="term" value="F:isopenicillin-N N-acyltransferase activity"/>
    <property type="evidence" value="ECO:0007669"/>
    <property type="project" value="UniProtKB-EC"/>
</dbReference>
<gene>
    <name evidence="2" type="ORF">Ga0058931_0756</name>
    <name evidence="3" type="ORF">HLUCCA05_14835</name>
</gene>
<proteinExistence type="predicted"/>
<comment type="caution">
    <text evidence="3">The sequence shown here is derived from an EMBL/GenBank/DDBJ whole genome shotgun (WGS) entry which is preliminary data.</text>
</comment>
<reference evidence="2 5" key="2">
    <citation type="submission" date="2016-01" db="EMBL/GenBank/DDBJ databases">
        <authorList>
            <person name="Varghese N."/>
        </authorList>
    </citation>
    <scope>NUCLEOTIDE SEQUENCE [LARGE SCALE GENOMIC DNA]</scope>
    <source>
        <strain evidence="2 5">HL-91</strain>
    </source>
</reference>
<dbReference type="InterPro" id="IPR005079">
    <property type="entry name" value="Peptidase_C45_hydrolase"/>
</dbReference>
<evidence type="ECO:0000313" key="5">
    <source>
        <dbReference type="Proteomes" id="UP000182045"/>
    </source>
</evidence>
<name>A0A0P7WQC7_9RHOB</name>
<dbReference type="Pfam" id="PF03417">
    <property type="entry name" value="AAT"/>
    <property type="match status" value="1"/>
</dbReference>
<dbReference type="Gene3D" id="1.10.10.2120">
    <property type="match status" value="1"/>
</dbReference>
<dbReference type="PANTHER" id="PTHR34180:SF1">
    <property type="entry name" value="BETA-ALANYL-DOPAMINE_CARCININE HYDROLASE"/>
    <property type="match status" value="1"/>
</dbReference>